<gene>
    <name evidence="1" type="ORF">CWI83_03640</name>
</gene>
<dbReference type="Proteomes" id="UP000288279">
    <property type="component" value="Unassembled WGS sequence"/>
</dbReference>
<dbReference type="InterPro" id="IPR038338">
    <property type="entry name" value="PriC_sf"/>
</dbReference>
<reference evidence="1 2" key="1">
    <citation type="journal article" date="2011" name="Front. Microbiol.">
        <title>Genomic signatures of strain selection and enhancement in Bacillus atrophaeus var. globigii, a historical biowarfare simulant.</title>
        <authorList>
            <person name="Gibbons H.S."/>
            <person name="Broomall S.M."/>
            <person name="McNew L.A."/>
            <person name="Daligault H."/>
            <person name="Chapman C."/>
            <person name="Bruce D."/>
            <person name="Karavis M."/>
            <person name="Krepps M."/>
            <person name="McGregor P.A."/>
            <person name="Hong C."/>
            <person name="Park K.H."/>
            <person name="Akmal A."/>
            <person name="Feldman A."/>
            <person name="Lin J.S."/>
            <person name="Chang W.E."/>
            <person name="Higgs B.W."/>
            <person name="Demirev P."/>
            <person name="Lindquist J."/>
            <person name="Liem A."/>
            <person name="Fochler E."/>
            <person name="Read T.D."/>
            <person name="Tapia R."/>
            <person name="Johnson S."/>
            <person name="Bishop-Lilly K.A."/>
            <person name="Detter C."/>
            <person name="Han C."/>
            <person name="Sozhamannan S."/>
            <person name="Rosenzweig C.N."/>
            <person name="Skowronski E.W."/>
        </authorList>
    </citation>
    <scope>NUCLEOTIDE SEQUENCE [LARGE SCALE GENOMIC DNA]</scope>
    <source>
        <strain evidence="1 2">PIT1</strain>
    </source>
</reference>
<dbReference type="EMBL" id="PIQG01000001">
    <property type="protein sequence ID" value="RUO79601.1"/>
    <property type="molecule type" value="Genomic_DNA"/>
</dbReference>
<protein>
    <submittedName>
        <fullName evidence="1">Uncharacterized protein</fullName>
    </submittedName>
</protein>
<sequence>MLGILKPIQATVGGSIETMIEPEIVHRIEKILQSYAEQIERLQLAEEDFQDWFGPQLFYREVNHPRDYLLEMQHNLAQLKDADSPQRELILSEQLARQLSAFEQALRHHQSR</sequence>
<proteinExistence type="predicted"/>
<dbReference type="InterPro" id="IPR010890">
    <property type="entry name" value="PriC"/>
</dbReference>
<organism evidence="1 2">
    <name type="scientific">Pseudidiomarina taiwanensis</name>
    <dbReference type="NCBI Taxonomy" id="337250"/>
    <lineage>
        <taxon>Bacteria</taxon>
        <taxon>Pseudomonadati</taxon>
        <taxon>Pseudomonadota</taxon>
        <taxon>Gammaproteobacteria</taxon>
        <taxon>Alteromonadales</taxon>
        <taxon>Idiomarinaceae</taxon>
        <taxon>Pseudidiomarina</taxon>
    </lineage>
</organism>
<comment type="caution">
    <text evidence="1">The sequence shown here is derived from an EMBL/GenBank/DDBJ whole genome shotgun (WGS) entry which is preliminary data.</text>
</comment>
<name>A0A432ZP19_9GAMM</name>
<evidence type="ECO:0000313" key="1">
    <source>
        <dbReference type="EMBL" id="RUO79601.1"/>
    </source>
</evidence>
<evidence type="ECO:0000313" key="2">
    <source>
        <dbReference type="Proteomes" id="UP000288279"/>
    </source>
</evidence>
<dbReference type="RefSeq" id="WP_126825810.1">
    <property type="nucleotide sequence ID" value="NZ_PIQG01000001.1"/>
</dbReference>
<dbReference type="AlphaFoldDB" id="A0A432ZP19"/>
<accession>A0A432ZP19</accession>
<dbReference type="OrthoDB" id="6240036at2"/>
<dbReference type="Pfam" id="PF07445">
    <property type="entry name" value="PriC"/>
    <property type="match status" value="1"/>
</dbReference>
<dbReference type="Gene3D" id="1.20.1270.340">
    <property type="match status" value="1"/>
</dbReference>
<keyword evidence="2" id="KW-1185">Reference proteome</keyword>